<dbReference type="RefSeq" id="WP_380969059.1">
    <property type="nucleotide sequence ID" value="NZ_JBHSNZ010000030.1"/>
</dbReference>
<accession>A0ABW1BFR2</accession>
<proteinExistence type="predicted"/>
<dbReference type="SUPFAM" id="SSF52218">
    <property type="entry name" value="Flavoproteins"/>
    <property type="match status" value="1"/>
</dbReference>
<gene>
    <name evidence="2" type="ORF">ACFQGO_31605</name>
</gene>
<dbReference type="EMBL" id="JBHSNZ010000030">
    <property type="protein sequence ID" value="MFC5812008.1"/>
    <property type="molecule type" value="Genomic_DNA"/>
</dbReference>
<dbReference type="Gene3D" id="3.40.50.360">
    <property type="match status" value="1"/>
</dbReference>
<dbReference type="InterPro" id="IPR003680">
    <property type="entry name" value="Flavodoxin_fold"/>
</dbReference>
<feature type="domain" description="Flavodoxin-like fold" evidence="1">
    <location>
        <begin position="1"/>
        <end position="82"/>
    </location>
</feature>
<dbReference type="InterPro" id="IPR029039">
    <property type="entry name" value="Flavoprotein-like_sf"/>
</dbReference>
<evidence type="ECO:0000313" key="3">
    <source>
        <dbReference type="Proteomes" id="UP001596112"/>
    </source>
</evidence>
<sequence length="98" mass="10850">MLKQFIDVVSQPGLLYRPDDAARGLLTQRKAAIIRTSSGYGPTPPDGTSFPTGLEAWLRWSGMEEVRQVLLRHDPAAPEAALSYRLAENHVRELGSTF</sequence>
<protein>
    <submittedName>
        <fullName evidence="2">NAD(P)H-dependent oxidoreductase</fullName>
    </submittedName>
</protein>
<dbReference type="Proteomes" id="UP001596112">
    <property type="component" value="Unassembled WGS sequence"/>
</dbReference>
<keyword evidence="3" id="KW-1185">Reference proteome</keyword>
<organism evidence="2 3">
    <name type="scientific">Streptomyces heilongjiangensis</name>
    <dbReference type="NCBI Taxonomy" id="945052"/>
    <lineage>
        <taxon>Bacteria</taxon>
        <taxon>Bacillati</taxon>
        <taxon>Actinomycetota</taxon>
        <taxon>Actinomycetes</taxon>
        <taxon>Kitasatosporales</taxon>
        <taxon>Streptomycetaceae</taxon>
        <taxon>Streptomyces</taxon>
    </lineage>
</organism>
<evidence type="ECO:0000313" key="2">
    <source>
        <dbReference type="EMBL" id="MFC5812008.1"/>
    </source>
</evidence>
<comment type="caution">
    <text evidence="2">The sequence shown here is derived from an EMBL/GenBank/DDBJ whole genome shotgun (WGS) entry which is preliminary data.</text>
</comment>
<dbReference type="Pfam" id="PF02525">
    <property type="entry name" value="Flavodoxin_2"/>
    <property type="match status" value="1"/>
</dbReference>
<reference evidence="3" key="1">
    <citation type="journal article" date="2019" name="Int. J. Syst. Evol. Microbiol.">
        <title>The Global Catalogue of Microorganisms (GCM) 10K type strain sequencing project: providing services to taxonomists for standard genome sequencing and annotation.</title>
        <authorList>
            <consortium name="The Broad Institute Genomics Platform"/>
            <consortium name="The Broad Institute Genome Sequencing Center for Infectious Disease"/>
            <person name="Wu L."/>
            <person name="Ma J."/>
        </authorList>
    </citation>
    <scope>NUCLEOTIDE SEQUENCE [LARGE SCALE GENOMIC DNA]</scope>
    <source>
        <strain evidence="3">JCM 9918</strain>
    </source>
</reference>
<evidence type="ECO:0000259" key="1">
    <source>
        <dbReference type="Pfam" id="PF02525"/>
    </source>
</evidence>
<name>A0ABW1BFR2_9ACTN</name>